<feature type="transmembrane region" description="Helical" evidence="1">
    <location>
        <begin position="38"/>
        <end position="55"/>
    </location>
</feature>
<proteinExistence type="predicted"/>
<keyword evidence="3" id="KW-1185">Reference proteome</keyword>
<evidence type="ECO:0000256" key="1">
    <source>
        <dbReference type="SAM" id="Phobius"/>
    </source>
</evidence>
<dbReference type="EMBL" id="CP036422">
    <property type="protein sequence ID" value="QFU74885.1"/>
    <property type="molecule type" value="Genomic_DNA"/>
</dbReference>
<protein>
    <submittedName>
        <fullName evidence="2">Uncharacterized protein</fullName>
    </submittedName>
</protein>
<feature type="transmembrane region" description="Helical" evidence="1">
    <location>
        <begin position="9"/>
        <end position="26"/>
    </location>
</feature>
<reference evidence="2 3" key="1">
    <citation type="submission" date="2019-02" db="EMBL/GenBank/DDBJ databases">
        <authorList>
            <person name="Li S.-H."/>
        </authorList>
    </citation>
    <scope>NUCLEOTIDE SEQUENCE [LARGE SCALE GENOMIC DNA]</scope>
    <source>
        <strain evidence="2 3">IMCC14385</strain>
    </source>
</reference>
<name>A0A5P9NH78_9GAMM</name>
<evidence type="ECO:0000313" key="2">
    <source>
        <dbReference type="EMBL" id="QFU74885.1"/>
    </source>
</evidence>
<gene>
    <name evidence="2" type="ORF">EY643_04095</name>
</gene>
<organism evidence="2 3">
    <name type="scientific">Halioglobus maricola</name>
    <dbReference type="NCBI Taxonomy" id="2601894"/>
    <lineage>
        <taxon>Bacteria</taxon>
        <taxon>Pseudomonadati</taxon>
        <taxon>Pseudomonadota</taxon>
        <taxon>Gammaproteobacteria</taxon>
        <taxon>Cellvibrionales</taxon>
        <taxon>Halieaceae</taxon>
        <taxon>Halioglobus</taxon>
    </lineage>
</organism>
<dbReference type="RefSeq" id="WP_152660992.1">
    <property type="nucleotide sequence ID" value="NZ_CP036422.1"/>
</dbReference>
<dbReference type="Proteomes" id="UP000326287">
    <property type="component" value="Chromosome"/>
</dbReference>
<dbReference type="OrthoDB" id="9934831at2"/>
<keyword evidence="1" id="KW-0472">Membrane</keyword>
<evidence type="ECO:0000313" key="3">
    <source>
        <dbReference type="Proteomes" id="UP000326287"/>
    </source>
</evidence>
<accession>A0A5P9NH78</accession>
<dbReference type="AlphaFoldDB" id="A0A5P9NH78"/>
<keyword evidence="1" id="KW-0812">Transmembrane</keyword>
<keyword evidence="1" id="KW-1133">Transmembrane helix</keyword>
<dbReference type="KEGG" id="halc:EY643_04095"/>
<sequence length="59" mass="6519">MPRTTGQKFAIALPMLLAVCSAWLVLEEWLGEGSINVFYAIMLVFALVMMAQRIGETGE</sequence>